<dbReference type="Gene3D" id="3.40.190.10">
    <property type="entry name" value="Periplasmic binding protein-like II"/>
    <property type="match status" value="1"/>
</dbReference>
<dbReference type="PIRSF" id="PIRSF002741">
    <property type="entry name" value="MppA"/>
    <property type="match status" value="1"/>
</dbReference>
<feature type="domain" description="Solute-binding protein family 5" evidence="4">
    <location>
        <begin position="143"/>
        <end position="551"/>
    </location>
</feature>
<protein>
    <submittedName>
        <fullName evidence="5">Extracellular solute-binding protein family 5</fullName>
    </submittedName>
</protein>
<dbReference type="AlphaFoldDB" id="A7HXR7"/>
<sequence>MAPGFFEESTVLLNFVALATVFAARADERSPVLRINQHIIRFGRLALGAMCLLFMLVPASAAPPSPGPRHAIAMHGEPLYPEGFTHFGYANPEAPKGGAIVYGATGSFDSLNPFIVRGTSAIGLREHVFESLLARGYDEPFTLYGLLAETVEVPEDRSWVAFTLNPAARFSDGVPVSVDDVIYSLEMLRDKGRPNYKTYYSKVERIERIGKRGVKFHFIPDGDREIPLILGLMPIIPKHVYEKRDFSRAGFETPIGSGPYVVEKMRPGASITYKRDTTYWGEWLPVNVGQNNIDRITYEYFRDANASFEAFKSGIYQARPEDDPGRWNTSYDFPALREGKVRKETFESGMPSGMYALVFNTRRAPFTDIRVRQALIQLFNFEWVNRNLHYGSYVRTQSFFDNSELGSHGREASERERSLLAPFAGAVAPDIMARGWQAPKGDPSGQDRANRARATALLKDAGYEVRRGIMTQKETGRPLAFEILVATPGEERLALTYSRMVKRIGVNAIVRNVDPSQYQERRNNYDFDTIFNSWFSSLSPGNEQSFYWGSEAADQPGTRNYMGAKEPAIDAMIDAMLVARTREEFVAVVRAMDRVLLSGAYMIPLYHQPEQWVALWKKVKTPETRSLYGYRSSTWWIDQD</sequence>
<dbReference type="HOGENOM" id="CLU_023171_0_0_5"/>
<dbReference type="InterPro" id="IPR000914">
    <property type="entry name" value="SBP_5_dom"/>
</dbReference>
<dbReference type="GO" id="GO:0042884">
    <property type="term" value="P:microcin transport"/>
    <property type="evidence" value="ECO:0007669"/>
    <property type="project" value="TreeGrafter"/>
</dbReference>
<keyword evidence="3" id="KW-0732">Signal</keyword>
<name>A7HXR7_PARL1</name>
<dbReference type="Gene3D" id="3.10.105.10">
    <property type="entry name" value="Dipeptide-binding Protein, Domain 3"/>
    <property type="match status" value="1"/>
</dbReference>
<dbReference type="STRING" id="402881.Plav_3093"/>
<evidence type="ECO:0000313" key="5">
    <source>
        <dbReference type="EMBL" id="ABS64700.1"/>
    </source>
</evidence>
<dbReference type="GO" id="GO:0015833">
    <property type="term" value="P:peptide transport"/>
    <property type="evidence" value="ECO:0007669"/>
    <property type="project" value="TreeGrafter"/>
</dbReference>
<gene>
    <name evidence="5" type="ordered locus">Plav_3093</name>
</gene>
<dbReference type="eggNOG" id="COG4166">
    <property type="taxonomic scope" value="Bacteria"/>
</dbReference>
<dbReference type="CDD" id="cd08497">
    <property type="entry name" value="MbnE-like"/>
    <property type="match status" value="1"/>
</dbReference>
<dbReference type="OrthoDB" id="9803988at2"/>
<dbReference type="InterPro" id="IPR039424">
    <property type="entry name" value="SBP_5"/>
</dbReference>
<comment type="subcellular location">
    <subcellularLocation>
        <location evidence="1">Periplasm</location>
    </subcellularLocation>
</comment>
<evidence type="ECO:0000256" key="2">
    <source>
        <dbReference type="ARBA" id="ARBA00005695"/>
    </source>
</evidence>
<dbReference type="GO" id="GO:0043190">
    <property type="term" value="C:ATP-binding cassette (ABC) transporter complex"/>
    <property type="evidence" value="ECO:0007669"/>
    <property type="project" value="InterPro"/>
</dbReference>
<dbReference type="KEGG" id="pla:Plav_3093"/>
<comment type="similarity">
    <text evidence="2">Belongs to the bacterial solute-binding protein 5 family.</text>
</comment>
<proteinExistence type="inferred from homology"/>
<dbReference type="SUPFAM" id="SSF53850">
    <property type="entry name" value="Periplasmic binding protein-like II"/>
    <property type="match status" value="1"/>
</dbReference>
<dbReference type="GO" id="GO:1904680">
    <property type="term" value="F:peptide transmembrane transporter activity"/>
    <property type="evidence" value="ECO:0007669"/>
    <property type="project" value="TreeGrafter"/>
</dbReference>
<dbReference type="PANTHER" id="PTHR30290">
    <property type="entry name" value="PERIPLASMIC BINDING COMPONENT OF ABC TRANSPORTER"/>
    <property type="match status" value="1"/>
</dbReference>
<keyword evidence="6" id="KW-1185">Reference proteome</keyword>
<evidence type="ECO:0000256" key="3">
    <source>
        <dbReference type="ARBA" id="ARBA00022729"/>
    </source>
</evidence>
<evidence type="ECO:0000259" key="4">
    <source>
        <dbReference type="Pfam" id="PF00496"/>
    </source>
</evidence>
<dbReference type="PANTHER" id="PTHR30290:SF64">
    <property type="entry name" value="ABC TRANSPORTER PERIPLASMIC BINDING PROTEIN"/>
    <property type="match status" value="1"/>
</dbReference>
<evidence type="ECO:0000256" key="1">
    <source>
        <dbReference type="ARBA" id="ARBA00004418"/>
    </source>
</evidence>
<dbReference type="EMBL" id="CP000774">
    <property type="protein sequence ID" value="ABS64700.1"/>
    <property type="molecule type" value="Genomic_DNA"/>
</dbReference>
<dbReference type="Proteomes" id="UP000006377">
    <property type="component" value="Chromosome"/>
</dbReference>
<evidence type="ECO:0000313" key="6">
    <source>
        <dbReference type="Proteomes" id="UP000006377"/>
    </source>
</evidence>
<dbReference type="InterPro" id="IPR030678">
    <property type="entry name" value="Peptide/Ni-bd"/>
</dbReference>
<dbReference type="GO" id="GO:0030288">
    <property type="term" value="C:outer membrane-bounded periplasmic space"/>
    <property type="evidence" value="ECO:0007669"/>
    <property type="project" value="TreeGrafter"/>
</dbReference>
<accession>A7HXR7</accession>
<reference evidence="5 6" key="1">
    <citation type="journal article" date="2011" name="Stand. Genomic Sci.">
        <title>Complete genome sequence of Parvibaculum lavamentivorans type strain (DS-1(T)).</title>
        <authorList>
            <person name="Schleheck D."/>
            <person name="Weiss M."/>
            <person name="Pitluck S."/>
            <person name="Bruce D."/>
            <person name="Land M.L."/>
            <person name="Han S."/>
            <person name="Saunders E."/>
            <person name="Tapia R."/>
            <person name="Detter C."/>
            <person name="Brettin T."/>
            <person name="Han J."/>
            <person name="Woyke T."/>
            <person name="Goodwin L."/>
            <person name="Pennacchio L."/>
            <person name="Nolan M."/>
            <person name="Cook A.M."/>
            <person name="Kjelleberg S."/>
            <person name="Thomas T."/>
        </authorList>
    </citation>
    <scope>NUCLEOTIDE SEQUENCE [LARGE SCALE GENOMIC DNA]</scope>
    <source>
        <strain evidence="6">DS-1 / DSM 13023 / NCIMB 13966</strain>
    </source>
</reference>
<dbReference type="Pfam" id="PF00496">
    <property type="entry name" value="SBP_bac_5"/>
    <property type="match status" value="1"/>
</dbReference>
<organism evidence="5 6">
    <name type="scientific">Parvibaculum lavamentivorans (strain DS-1 / DSM 13023 / NCIMB 13966)</name>
    <dbReference type="NCBI Taxonomy" id="402881"/>
    <lineage>
        <taxon>Bacteria</taxon>
        <taxon>Pseudomonadati</taxon>
        <taxon>Pseudomonadota</taxon>
        <taxon>Alphaproteobacteria</taxon>
        <taxon>Hyphomicrobiales</taxon>
        <taxon>Parvibaculaceae</taxon>
        <taxon>Parvibaculum</taxon>
    </lineage>
</organism>